<reference evidence="9" key="1">
    <citation type="submission" date="2025-08" db="UniProtKB">
        <authorList>
            <consortium name="RefSeq"/>
        </authorList>
    </citation>
    <scope>IDENTIFICATION</scope>
</reference>
<evidence type="ECO:0000256" key="1">
    <source>
        <dbReference type="ARBA" id="ARBA00004651"/>
    </source>
</evidence>
<gene>
    <name evidence="9" type="primary">LOC34617397</name>
</gene>
<evidence type="ECO:0000313" key="8">
    <source>
        <dbReference type="Proteomes" id="UP000515125"/>
    </source>
</evidence>
<feature type="transmembrane region" description="Helical" evidence="7">
    <location>
        <begin position="267"/>
        <end position="293"/>
    </location>
</feature>
<keyword evidence="5 7" id="KW-1133">Transmembrane helix</keyword>
<feature type="transmembrane region" description="Helical" evidence="7">
    <location>
        <begin position="53"/>
        <end position="73"/>
    </location>
</feature>
<accession>A0A6P6RTH4</accession>
<dbReference type="SUPFAM" id="SSF103473">
    <property type="entry name" value="MFS general substrate transporter"/>
    <property type="match status" value="1"/>
</dbReference>
<evidence type="ECO:0000256" key="4">
    <source>
        <dbReference type="ARBA" id="ARBA00022692"/>
    </source>
</evidence>
<evidence type="ECO:0000256" key="3">
    <source>
        <dbReference type="ARBA" id="ARBA00022475"/>
    </source>
</evidence>
<evidence type="ECO:0000256" key="6">
    <source>
        <dbReference type="ARBA" id="ARBA00023136"/>
    </source>
</evidence>
<feature type="transmembrane region" description="Helical" evidence="7">
    <location>
        <begin position="140"/>
        <end position="161"/>
    </location>
</feature>
<keyword evidence="2" id="KW-0813">Transport</keyword>
<feature type="transmembrane region" description="Helical" evidence="7">
    <location>
        <begin position="173"/>
        <end position="194"/>
    </location>
</feature>
<feature type="transmembrane region" description="Helical" evidence="7">
    <location>
        <begin position="80"/>
        <end position="99"/>
    </location>
</feature>
<evidence type="ECO:0000313" key="9">
    <source>
        <dbReference type="RefSeq" id="XP_026191126.1"/>
    </source>
</evidence>
<proteinExistence type="predicted"/>
<dbReference type="GO" id="GO:0005886">
    <property type="term" value="C:plasma membrane"/>
    <property type="evidence" value="ECO:0007669"/>
    <property type="project" value="UniProtKB-SubCell"/>
</dbReference>
<name>A0A6P6RTH4_9EIME</name>
<evidence type="ECO:0000256" key="2">
    <source>
        <dbReference type="ARBA" id="ARBA00022448"/>
    </source>
</evidence>
<organism evidence="8 9">
    <name type="scientific">Cyclospora cayetanensis</name>
    <dbReference type="NCBI Taxonomy" id="88456"/>
    <lineage>
        <taxon>Eukaryota</taxon>
        <taxon>Sar</taxon>
        <taxon>Alveolata</taxon>
        <taxon>Apicomplexa</taxon>
        <taxon>Conoidasida</taxon>
        <taxon>Coccidia</taxon>
        <taxon>Eucoccidiorida</taxon>
        <taxon>Eimeriorina</taxon>
        <taxon>Eimeriidae</taxon>
        <taxon>Cyclospora</taxon>
    </lineage>
</organism>
<dbReference type="OrthoDB" id="566532at2759"/>
<evidence type="ECO:0000256" key="7">
    <source>
        <dbReference type="SAM" id="Phobius"/>
    </source>
</evidence>
<dbReference type="GeneID" id="34617397"/>
<protein>
    <submittedName>
        <fullName evidence="9">Uncharacterized protein LOC34617397</fullName>
    </submittedName>
</protein>
<feature type="transmembrane region" description="Helical" evidence="7">
    <location>
        <begin position="227"/>
        <end position="247"/>
    </location>
</feature>
<keyword evidence="4 7" id="KW-0812">Transmembrane</keyword>
<dbReference type="PANTHER" id="PTHR23517:SF3">
    <property type="entry name" value="INTEGRAL MEMBRANE TRANSPORT PROTEIN"/>
    <property type="match status" value="1"/>
</dbReference>
<feature type="transmembrane region" description="Helical" evidence="7">
    <location>
        <begin position="105"/>
        <end position="128"/>
    </location>
</feature>
<dbReference type="InterPro" id="IPR050171">
    <property type="entry name" value="MFS_Transporters"/>
</dbReference>
<dbReference type="Proteomes" id="UP000515125">
    <property type="component" value="Unplaced"/>
</dbReference>
<keyword evidence="3" id="KW-1003">Cell membrane</keyword>
<dbReference type="PANTHER" id="PTHR23517">
    <property type="entry name" value="RESISTANCE PROTEIN MDTM, PUTATIVE-RELATED-RELATED"/>
    <property type="match status" value="1"/>
</dbReference>
<dbReference type="AlphaFoldDB" id="A0A6P6RTH4"/>
<keyword evidence="6 7" id="KW-0472">Membrane</keyword>
<evidence type="ECO:0000256" key="5">
    <source>
        <dbReference type="ARBA" id="ARBA00022989"/>
    </source>
</evidence>
<dbReference type="RefSeq" id="XP_026191126.1">
    <property type="nucleotide sequence ID" value="XM_026335341.1"/>
</dbReference>
<dbReference type="Gene3D" id="1.20.1250.20">
    <property type="entry name" value="MFS general substrate transporter like domains"/>
    <property type="match status" value="1"/>
</dbReference>
<comment type="subcellular location">
    <subcellularLocation>
        <location evidence="1">Cell membrane</location>
        <topology evidence="1">Multi-pass membrane protein</topology>
    </subcellularLocation>
</comment>
<sequence>MLKHLEQLLKSPRELALVYACEYADSFSSFALDYVFVLYLSMCFGMSDVAASWIYGIFGIMSLLFGILFGPLIDNIGVKWSLVLGTLTSTFARLALVFVTDTVTLFATLLVLLPMGVALTSNVLKLGIRRYTTSVSRSSAFDCSYLVINSAALSAAIMLTVTRTIIPDFGLPYRPYLLLACIPGFVQFFITLFLRETAIDEATQSLTEHFGSTFPKTYTRSNSSQSAYELVLSVNPLVVTTFLPLMSMCLHGKNYDPYNLLVLGTSLSAASMFVLANFSSVTGAVVGVACFTFGEMIWAPRLLELSVMVGQEGREGTVLALSAIPRYIARLFAGASSGYLLETFCTL</sequence>
<dbReference type="InterPro" id="IPR036259">
    <property type="entry name" value="MFS_trans_sf"/>
</dbReference>
<keyword evidence="8" id="KW-1185">Reference proteome</keyword>